<dbReference type="Gene3D" id="3.90.660.10">
    <property type="match status" value="1"/>
</dbReference>
<dbReference type="SUPFAM" id="SSF54373">
    <property type="entry name" value="FAD-linked reductases, C-terminal domain"/>
    <property type="match status" value="1"/>
</dbReference>
<keyword evidence="2" id="KW-1185">Reference proteome</keyword>
<dbReference type="Proteomes" id="UP000254937">
    <property type="component" value="Unassembled WGS sequence"/>
</dbReference>
<name>A0A370PFT6_ASPPH</name>
<evidence type="ECO:0000313" key="1">
    <source>
        <dbReference type="EMBL" id="RDK41040.1"/>
    </source>
</evidence>
<protein>
    <submittedName>
        <fullName evidence="1">Uncharacterized protein</fullName>
    </submittedName>
</protein>
<proteinExistence type="predicted"/>
<dbReference type="EMBL" id="KZ851856">
    <property type="protein sequence ID" value="RDK41040.1"/>
    <property type="molecule type" value="Genomic_DNA"/>
</dbReference>
<sequence length="95" mass="10884">MLEELNILIATVVNEEAYRVEQQSEAETQNEIMELLRKMLQDKDDPDPVVWILLELATGGICPNALASPREFWTGFVCCRGYKPTIFQVSAWRLP</sequence>
<organism evidence="1 2">
    <name type="scientific">Aspergillus phoenicis ATCC 13157</name>
    <dbReference type="NCBI Taxonomy" id="1353007"/>
    <lineage>
        <taxon>Eukaryota</taxon>
        <taxon>Fungi</taxon>
        <taxon>Dikarya</taxon>
        <taxon>Ascomycota</taxon>
        <taxon>Pezizomycotina</taxon>
        <taxon>Eurotiomycetes</taxon>
        <taxon>Eurotiomycetidae</taxon>
        <taxon>Eurotiales</taxon>
        <taxon>Aspergillaceae</taxon>
        <taxon>Aspergillus</taxon>
    </lineage>
</organism>
<reference evidence="1 2" key="1">
    <citation type="submission" date="2018-07" db="EMBL/GenBank/DDBJ databases">
        <title>Section-level genome sequencing of Aspergillus section Nigri to investigate inter- and intra-species variation.</title>
        <authorList>
            <consortium name="DOE Joint Genome Institute"/>
            <person name="Vesth T.C."/>
            <person name="Nybo J.L."/>
            <person name="Theobald S."/>
            <person name="Frisvad J.C."/>
            <person name="Larsen T.O."/>
            <person name="Nielsen K.F."/>
            <person name="Hoof J.B."/>
            <person name="Brandl J."/>
            <person name="Salamov A."/>
            <person name="Riley R."/>
            <person name="Gladden J.M."/>
            <person name="Phatale P."/>
            <person name="Nielsen M.T."/>
            <person name="Lyhne E.K."/>
            <person name="Kogle M.E."/>
            <person name="Strasser K."/>
            <person name="McDonnell E."/>
            <person name="Barry K."/>
            <person name="Clum A."/>
            <person name="Chen C."/>
            <person name="Nolan M."/>
            <person name="Sandor L."/>
            <person name="Kuo A."/>
            <person name="Lipzen A."/>
            <person name="Hainaut M."/>
            <person name="Drula E."/>
            <person name="Tsang A."/>
            <person name="Magnuson J.K."/>
            <person name="Henrissat B."/>
            <person name="Wiebenga A."/>
            <person name="Simmons B.A."/>
            <person name="Makela M.R."/>
            <person name="De vries R.P."/>
            <person name="Grigoriev I.V."/>
            <person name="Mortensen U.H."/>
            <person name="Baker S.E."/>
            <person name="Andersen M.R."/>
        </authorList>
    </citation>
    <scope>NUCLEOTIDE SEQUENCE [LARGE SCALE GENOMIC DNA]</scope>
    <source>
        <strain evidence="1 2">ATCC 13157</strain>
    </source>
</reference>
<evidence type="ECO:0000313" key="2">
    <source>
        <dbReference type="Proteomes" id="UP000254937"/>
    </source>
</evidence>
<gene>
    <name evidence="1" type="ORF">M752DRAFT_294710</name>
</gene>
<accession>A0A370PFT6</accession>
<dbReference type="AlphaFoldDB" id="A0A370PFT6"/>